<dbReference type="GO" id="GO:0048468">
    <property type="term" value="P:cell development"/>
    <property type="evidence" value="ECO:0007669"/>
    <property type="project" value="UniProtKB-ARBA"/>
</dbReference>
<dbReference type="eggNOG" id="KOG0197">
    <property type="taxonomic scope" value="Eukaryota"/>
</dbReference>
<dbReference type="GeneID" id="20213958"/>
<dbReference type="PROSITE" id="PS50011">
    <property type="entry name" value="PROTEIN_KINASE_DOM"/>
    <property type="match status" value="1"/>
</dbReference>
<dbReference type="PRINTS" id="PR00401">
    <property type="entry name" value="SH2DOMAIN"/>
</dbReference>
<dbReference type="KEGG" id="hro:HELRODRAFT_66792"/>
<gene>
    <name evidence="15" type="primary">20213958</name>
    <name evidence="14" type="ORF">HELRODRAFT_66792</name>
</gene>
<keyword evidence="16" id="KW-1185">Reference proteome</keyword>
<keyword evidence="9" id="KW-0727">SH2 domain</keyword>
<feature type="domain" description="Protein kinase" evidence="13">
    <location>
        <begin position="118"/>
        <end position="366"/>
    </location>
</feature>
<dbReference type="GO" id="GO:0005886">
    <property type="term" value="C:plasma membrane"/>
    <property type="evidence" value="ECO:0000318"/>
    <property type="project" value="GO_Central"/>
</dbReference>
<dbReference type="GO" id="GO:0050793">
    <property type="term" value="P:regulation of developmental process"/>
    <property type="evidence" value="ECO:0007669"/>
    <property type="project" value="UniProtKB-ARBA"/>
</dbReference>
<evidence type="ECO:0000256" key="6">
    <source>
        <dbReference type="ARBA" id="ARBA00023136"/>
    </source>
</evidence>
<dbReference type="PANTHER" id="PTHR24418">
    <property type="entry name" value="TYROSINE-PROTEIN KINASE"/>
    <property type="match status" value="1"/>
</dbReference>
<dbReference type="Gene3D" id="3.30.505.10">
    <property type="entry name" value="SH2 domain"/>
    <property type="match status" value="1"/>
</dbReference>
<dbReference type="SMART" id="SM00219">
    <property type="entry name" value="TyrKc"/>
    <property type="match status" value="1"/>
</dbReference>
<evidence type="ECO:0000256" key="9">
    <source>
        <dbReference type="PROSITE-ProRule" id="PRU00191"/>
    </source>
</evidence>
<dbReference type="Gene3D" id="1.10.510.10">
    <property type="entry name" value="Transferase(Phosphotransferase) domain 1"/>
    <property type="match status" value="1"/>
</dbReference>
<dbReference type="InterPro" id="IPR008266">
    <property type="entry name" value="Tyr_kinase_AS"/>
</dbReference>
<comment type="similarity">
    <text evidence="11">Belongs to the protein kinase superfamily. Tyr protein kinase family.</text>
</comment>
<evidence type="ECO:0000256" key="10">
    <source>
        <dbReference type="PROSITE-ProRule" id="PRU10141"/>
    </source>
</evidence>
<dbReference type="Pfam" id="PF07714">
    <property type="entry name" value="PK_Tyr_Ser-Thr"/>
    <property type="match status" value="1"/>
</dbReference>
<comment type="catalytic activity">
    <reaction evidence="8 11">
        <text>L-tyrosyl-[protein] + ATP = O-phospho-L-tyrosyl-[protein] + ADP + H(+)</text>
        <dbReference type="Rhea" id="RHEA:10596"/>
        <dbReference type="Rhea" id="RHEA-COMP:10136"/>
        <dbReference type="Rhea" id="RHEA-COMP:20101"/>
        <dbReference type="ChEBI" id="CHEBI:15378"/>
        <dbReference type="ChEBI" id="CHEBI:30616"/>
        <dbReference type="ChEBI" id="CHEBI:46858"/>
        <dbReference type="ChEBI" id="CHEBI:61978"/>
        <dbReference type="ChEBI" id="CHEBI:456216"/>
        <dbReference type="EC" id="2.7.10.2"/>
    </reaction>
</comment>
<dbReference type="EMBL" id="KB097143">
    <property type="protein sequence ID" value="ESN98947.1"/>
    <property type="molecule type" value="Genomic_DNA"/>
</dbReference>
<dbReference type="Proteomes" id="UP000015101">
    <property type="component" value="Unassembled WGS sequence"/>
</dbReference>
<reference evidence="14 16" key="2">
    <citation type="journal article" date="2013" name="Nature">
        <title>Insights into bilaterian evolution from three spiralian genomes.</title>
        <authorList>
            <person name="Simakov O."/>
            <person name="Marletaz F."/>
            <person name="Cho S.J."/>
            <person name="Edsinger-Gonzales E."/>
            <person name="Havlak P."/>
            <person name="Hellsten U."/>
            <person name="Kuo D.H."/>
            <person name="Larsson T."/>
            <person name="Lv J."/>
            <person name="Arendt D."/>
            <person name="Savage R."/>
            <person name="Osoegawa K."/>
            <person name="de Jong P."/>
            <person name="Grimwood J."/>
            <person name="Chapman J.A."/>
            <person name="Shapiro H."/>
            <person name="Aerts A."/>
            <person name="Otillar R.P."/>
            <person name="Terry A.Y."/>
            <person name="Boore J.L."/>
            <person name="Grigoriev I.V."/>
            <person name="Lindberg D.R."/>
            <person name="Seaver E.C."/>
            <person name="Weisblat D.A."/>
            <person name="Putnam N.H."/>
            <person name="Rokhsar D.S."/>
        </authorList>
    </citation>
    <scope>NUCLEOTIDE SEQUENCE</scope>
</reference>
<dbReference type="InterPro" id="IPR000719">
    <property type="entry name" value="Prot_kinase_dom"/>
</dbReference>
<evidence type="ECO:0000256" key="3">
    <source>
        <dbReference type="ARBA" id="ARBA00022741"/>
    </source>
</evidence>
<dbReference type="InParanoid" id="T1FYR0"/>
<dbReference type="OrthoDB" id="28230at2759"/>
<dbReference type="GO" id="GO:0005524">
    <property type="term" value="F:ATP binding"/>
    <property type="evidence" value="ECO:0007669"/>
    <property type="project" value="UniProtKB-UniRule"/>
</dbReference>
<dbReference type="InterPro" id="IPR011009">
    <property type="entry name" value="Kinase-like_dom_sf"/>
</dbReference>
<dbReference type="HOGENOM" id="CLU_000288_7_2_1"/>
<dbReference type="InterPro" id="IPR020635">
    <property type="entry name" value="Tyr_kinase_cat_dom"/>
</dbReference>
<proteinExistence type="inferred from homology"/>
<evidence type="ECO:0000313" key="16">
    <source>
        <dbReference type="Proteomes" id="UP000015101"/>
    </source>
</evidence>
<keyword evidence="6" id="KW-0472">Membrane</keyword>
<dbReference type="PROSITE" id="PS00109">
    <property type="entry name" value="PROTEIN_KINASE_TYR"/>
    <property type="match status" value="1"/>
</dbReference>
<feature type="binding site" evidence="10">
    <location>
        <position position="146"/>
    </location>
    <ligand>
        <name>ATP</name>
        <dbReference type="ChEBI" id="CHEBI:30616"/>
    </ligand>
</feature>
<dbReference type="InterPro" id="IPR001245">
    <property type="entry name" value="Ser-Thr/Tyr_kinase_cat_dom"/>
</dbReference>
<dbReference type="EC" id="2.7.10.2" evidence="11"/>
<dbReference type="SMART" id="SM00252">
    <property type="entry name" value="SH2"/>
    <property type="match status" value="1"/>
</dbReference>
<keyword evidence="7 11" id="KW-0829">Tyrosine-protein kinase</keyword>
<evidence type="ECO:0000256" key="11">
    <source>
        <dbReference type="RuleBase" id="RU362096"/>
    </source>
</evidence>
<dbReference type="Pfam" id="PF00017">
    <property type="entry name" value="SH2"/>
    <property type="match status" value="1"/>
</dbReference>
<keyword evidence="5 10" id="KW-0067">ATP-binding</keyword>
<keyword evidence="2 11" id="KW-0808">Transferase</keyword>
<accession>T1FYR0</accession>
<dbReference type="EMBL" id="AMQM01001081">
    <property type="status" value="NOT_ANNOTATED_CDS"/>
    <property type="molecule type" value="Genomic_DNA"/>
</dbReference>
<dbReference type="PROSITE" id="PS50001">
    <property type="entry name" value="SH2"/>
    <property type="match status" value="1"/>
</dbReference>
<evidence type="ECO:0000256" key="4">
    <source>
        <dbReference type="ARBA" id="ARBA00022777"/>
    </source>
</evidence>
<dbReference type="EnsemblMetazoa" id="HelroT66792">
    <property type="protein sequence ID" value="HelroP66792"/>
    <property type="gene ID" value="HelroG66792"/>
</dbReference>
<dbReference type="FunFam" id="1.10.510.10:FF:001512">
    <property type="entry name" value="Receptor tyrosine-protein kinase erbB-2"/>
    <property type="match status" value="1"/>
</dbReference>
<organism evidence="15 16">
    <name type="scientific">Helobdella robusta</name>
    <name type="common">Californian leech</name>
    <dbReference type="NCBI Taxonomy" id="6412"/>
    <lineage>
        <taxon>Eukaryota</taxon>
        <taxon>Metazoa</taxon>
        <taxon>Spiralia</taxon>
        <taxon>Lophotrochozoa</taxon>
        <taxon>Annelida</taxon>
        <taxon>Clitellata</taxon>
        <taxon>Hirudinea</taxon>
        <taxon>Rhynchobdellida</taxon>
        <taxon>Glossiphoniidae</taxon>
        <taxon>Helobdella</taxon>
    </lineage>
</organism>
<reference evidence="16" key="1">
    <citation type="submission" date="2012-12" db="EMBL/GenBank/DDBJ databases">
        <authorList>
            <person name="Hellsten U."/>
            <person name="Grimwood J."/>
            <person name="Chapman J.A."/>
            <person name="Shapiro H."/>
            <person name="Aerts A."/>
            <person name="Otillar R.P."/>
            <person name="Terry A.Y."/>
            <person name="Boore J.L."/>
            <person name="Simakov O."/>
            <person name="Marletaz F."/>
            <person name="Cho S.-J."/>
            <person name="Edsinger-Gonzales E."/>
            <person name="Havlak P."/>
            <person name="Kuo D.-H."/>
            <person name="Larsson T."/>
            <person name="Lv J."/>
            <person name="Arendt D."/>
            <person name="Savage R."/>
            <person name="Osoegawa K."/>
            <person name="de Jong P."/>
            <person name="Lindberg D.R."/>
            <person name="Seaver E.C."/>
            <person name="Weisblat D.A."/>
            <person name="Putnam N.H."/>
            <person name="Grigoriev I.V."/>
            <person name="Rokhsar D.S."/>
        </authorList>
    </citation>
    <scope>NUCLEOTIDE SEQUENCE</scope>
</reference>
<evidence type="ECO:0000313" key="15">
    <source>
        <dbReference type="EnsemblMetazoa" id="HelroP66792"/>
    </source>
</evidence>
<evidence type="ECO:0000256" key="8">
    <source>
        <dbReference type="ARBA" id="ARBA00051245"/>
    </source>
</evidence>
<dbReference type="PRINTS" id="PR00109">
    <property type="entry name" value="TYRKINASE"/>
</dbReference>
<dbReference type="CTD" id="20213958"/>
<dbReference type="SUPFAM" id="SSF55550">
    <property type="entry name" value="SH2 domain"/>
    <property type="match status" value="1"/>
</dbReference>
<protein>
    <recommendedName>
        <fullName evidence="11">Tyrosine-protein kinase</fullName>
        <ecNumber evidence="11">2.7.10.2</ecNumber>
    </recommendedName>
</protein>
<dbReference type="STRING" id="6412.T1FYR0"/>
<sequence>WYYYKLSKPKATELLMNDGRDGCFLIRDSSKGTIFSLAILASNRLGKDVKHYRIRLDTNRGYFLSPSHAFHAIPTLVEYHMKNSAVLLTRFKTFFFKTSYLNTAEFRHTSIEINNKDLIMKEQLGAGQFGKVHRAIYKHSCEVAVKFLKEKFDGKSGGRSSIEIIEEAKALMLLDHPNLVKIVGICRSKPIKIVTEYLKYGSLVIYLRKNKCALQNDCPFMLRTCRELCSGMKYLEEHHIIHRDLAARNCLVGEKNVVKICDFGLAREVDDNNTYQSSSGALFAIRWTAPEGIIRKIFSTKSDVWSFGVLMWEIFTCGVMPYEQYKSNGECARAVCYEDLRLQKPDNCPHDVYEIFEQCWQKVCSS</sequence>
<dbReference type="SUPFAM" id="SSF56112">
    <property type="entry name" value="Protein kinase-like (PK-like)"/>
    <property type="match status" value="1"/>
</dbReference>
<dbReference type="GO" id="GO:0012505">
    <property type="term" value="C:endomembrane system"/>
    <property type="evidence" value="ECO:0007669"/>
    <property type="project" value="UniProtKB-SubCell"/>
</dbReference>
<dbReference type="AlphaFoldDB" id="T1FYR0"/>
<dbReference type="GO" id="GO:0004715">
    <property type="term" value="F:non-membrane spanning protein tyrosine kinase activity"/>
    <property type="evidence" value="ECO:0000318"/>
    <property type="project" value="GO_Central"/>
</dbReference>
<evidence type="ECO:0000256" key="7">
    <source>
        <dbReference type="ARBA" id="ARBA00023137"/>
    </source>
</evidence>
<feature type="domain" description="SH2" evidence="12">
    <location>
        <begin position="1"/>
        <end position="95"/>
    </location>
</feature>
<keyword evidence="3 10" id="KW-0547">Nucleotide-binding</keyword>
<evidence type="ECO:0000259" key="12">
    <source>
        <dbReference type="PROSITE" id="PS50001"/>
    </source>
</evidence>
<comment type="subcellular location">
    <subcellularLocation>
        <location evidence="1">Endomembrane system</location>
    </subcellularLocation>
</comment>
<name>T1FYR0_HELRO</name>
<keyword evidence="4 11" id="KW-0418">Kinase</keyword>
<dbReference type="InterPro" id="IPR036860">
    <property type="entry name" value="SH2_dom_sf"/>
</dbReference>
<dbReference type="InterPro" id="IPR017441">
    <property type="entry name" value="Protein_kinase_ATP_BS"/>
</dbReference>
<evidence type="ECO:0000259" key="13">
    <source>
        <dbReference type="PROSITE" id="PS50011"/>
    </source>
</evidence>
<reference evidence="15" key="3">
    <citation type="submission" date="2015-06" db="UniProtKB">
        <authorList>
            <consortium name="EnsemblMetazoa"/>
        </authorList>
    </citation>
    <scope>IDENTIFICATION</scope>
</reference>
<dbReference type="GO" id="GO:0030182">
    <property type="term" value="P:neuron differentiation"/>
    <property type="evidence" value="ECO:0007669"/>
    <property type="project" value="UniProtKB-ARBA"/>
</dbReference>
<dbReference type="CDD" id="cd00192">
    <property type="entry name" value="PTKc"/>
    <property type="match status" value="1"/>
</dbReference>
<evidence type="ECO:0000256" key="1">
    <source>
        <dbReference type="ARBA" id="ARBA00004308"/>
    </source>
</evidence>
<evidence type="ECO:0000256" key="2">
    <source>
        <dbReference type="ARBA" id="ARBA00022679"/>
    </source>
</evidence>
<evidence type="ECO:0000313" key="14">
    <source>
        <dbReference type="EMBL" id="ESN98947.1"/>
    </source>
</evidence>
<dbReference type="InterPro" id="IPR050198">
    <property type="entry name" value="Non-receptor_tyrosine_kinases"/>
</dbReference>
<dbReference type="PROSITE" id="PS00107">
    <property type="entry name" value="PROTEIN_KINASE_ATP"/>
    <property type="match status" value="1"/>
</dbReference>
<dbReference type="RefSeq" id="XP_009022472.1">
    <property type="nucleotide sequence ID" value="XM_009024224.1"/>
</dbReference>
<evidence type="ECO:0000256" key="5">
    <source>
        <dbReference type="ARBA" id="ARBA00022840"/>
    </source>
</evidence>
<dbReference type="InterPro" id="IPR000980">
    <property type="entry name" value="SH2"/>
</dbReference>